<evidence type="ECO:0000313" key="5">
    <source>
        <dbReference type="Proteomes" id="UP000256599"/>
    </source>
</evidence>
<dbReference type="RefSeq" id="WP_104700640.1">
    <property type="nucleotide sequence ID" value="NZ_FZPP01000044.1"/>
</dbReference>
<dbReference type="PANTHER" id="PTHR30244:SF30">
    <property type="entry name" value="BLR5990 PROTEIN"/>
    <property type="match status" value="1"/>
</dbReference>
<feature type="modified residue" description="N6-(pyridoxal phosphate)lysine" evidence="2">
    <location>
        <position position="221"/>
    </location>
</feature>
<feature type="active site" description="Proton acceptor" evidence="1">
    <location>
        <position position="221"/>
    </location>
</feature>
<dbReference type="InterPro" id="IPR000653">
    <property type="entry name" value="DegT/StrS_aminotransferase"/>
</dbReference>
<dbReference type="EMBL" id="NXLR01000002">
    <property type="protein sequence ID" value="RDU60767.1"/>
    <property type="molecule type" value="Genomic_DNA"/>
</dbReference>
<dbReference type="CDD" id="cd00616">
    <property type="entry name" value="AHBA_syn"/>
    <property type="match status" value="1"/>
</dbReference>
<dbReference type="GO" id="GO:0000271">
    <property type="term" value="P:polysaccharide biosynthetic process"/>
    <property type="evidence" value="ECO:0007669"/>
    <property type="project" value="TreeGrafter"/>
</dbReference>
<dbReference type="PANTHER" id="PTHR30244">
    <property type="entry name" value="TRANSAMINASE"/>
    <property type="match status" value="1"/>
</dbReference>
<dbReference type="GO" id="GO:0008483">
    <property type="term" value="F:transaminase activity"/>
    <property type="evidence" value="ECO:0007669"/>
    <property type="project" value="UniProtKB-KW"/>
</dbReference>
<dbReference type="GO" id="GO:0030170">
    <property type="term" value="F:pyridoxal phosphate binding"/>
    <property type="evidence" value="ECO:0007669"/>
    <property type="project" value="TreeGrafter"/>
</dbReference>
<dbReference type="AlphaFoldDB" id="A0A3D8I6M4"/>
<dbReference type="Pfam" id="PF01041">
    <property type="entry name" value="DegT_DnrJ_EryC1"/>
    <property type="match status" value="1"/>
</dbReference>
<keyword evidence="4" id="KW-0032">Aminotransferase</keyword>
<dbReference type="Proteomes" id="UP000256599">
    <property type="component" value="Unassembled WGS sequence"/>
</dbReference>
<comment type="similarity">
    <text evidence="3">Belongs to the DegT/DnrJ/EryC1 family.</text>
</comment>
<keyword evidence="2 3" id="KW-0663">Pyridoxal phosphate</keyword>
<dbReference type="Gene3D" id="3.40.640.10">
    <property type="entry name" value="Type I PLP-dependent aspartate aminotransferase-like (Major domain)"/>
    <property type="match status" value="1"/>
</dbReference>
<dbReference type="InterPro" id="IPR015424">
    <property type="entry name" value="PyrdxlP-dep_Trfase"/>
</dbReference>
<organism evidence="4 5">
    <name type="scientific">Helicobacter marmotae</name>
    <dbReference type="NCBI Taxonomy" id="152490"/>
    <lineage>
        <taxon>Bacteria</taxon>
        <taxon>Pseudomonadati</taxon>
        <taxon>Campylobacterota</taxon>
        <taxon>Epsilonproteobacteria</taxon>
        <taxon>Campylobacterales</taxon>
        <taxon>Helicobacteraceae</taxon>
        <taxon>Helicobacter</taxon>
    </lineage>
</organism>
<dbReference type="Gene3D" id="3.90.1150.10">
    <property type="entry name" value="Aspartate Aminotransferase, domain 1"/>
    <property type="match status" value="1"/>
</dbReference>
<protein>
    <submittedName>
        <fullName evidence="4">LegC family aminotransferase</fullName>
    </submittedName>
</protein>
<dbReference type="PIRSF" id="PIRSF000390">
    <property type="entry name" value="PLP_StrS"/>
    <property type="match status" value="1"/>
</dbReference>
<dbReference type="SUPFAM" id="SSF53383">
    <property type="entry name" value="PLP-dependent transferases"/>
    <property type="match status" value="1"/>
</dbReference>
<dbReference type="InterPro" id="IPR026385">
    <property type="entry name" value="LegC-like"/>
</dbReference>
<comment type="caution">
    <text evidence="4">The sequence shown here is derived from an EMBL/GenBank/DDBJ whole genome shotgun (WGS) entry which is preliminary data.</text>
</comment>
<dbReference type="InterPro" id="IPR015421">
    <property type="entry name" value="PyrdxlP-dep_Trfase_major"/>
</dbReference>
<evidence type="ECO:0000256" key="1">
    <source>
        <dbReference type="PIRSR" id="PIRSR000390-1"/>
    </source>
</evidence>
<evidence type="ECO:0000313" key="4">
    <source>
        <dbReference type="EMBL" id="RDU60767.1"/>
    </source>
</evidence>
<gene>
    <name evidence="4" type="ORF">CQA63_02040</name>
</gene>
<evidence type="ECO:0000256" key="2">
    <source>
        <dbReference type="PIRSR" id="PIRSR000390-2"/>
    </source>
</evidence>
<reference evidence="4 5" key="1">
    <citation type="submission" date="2018-04" db="EMBL/GenBank/DDBJ databases">
        <title>Novel Campyloabacter and Helicobacter Species and Strains.</title>
        <authorList>
            <person name="Mannion A.J."/>
            <person name="Shen Z."/>
            <person name="Fox J.G."/>
        </authorList>
    </citation>
    <scope>NUCLEOTIDE SEQUENCE [LARGE SCALE GENOMIC DNA]</scope>
    <source>
        <strain evidence="4 5">MIT 98-6070</strain>
    </source>
</reference>
<dbReference type="OrthoDB" id="9766188at2"/>
<dbReference type="NCBIfam" id="TIGR04181">
    <property type="entry name" value="NHT_00031"/>
    <property type="match status" value="1"/>
</dbReference>
<keyword evidence="4" id="KW-0808">Transferase</keyword>
<dbReference type="InterPro" id="IPR015422">
    <property type="entry name" value="PyrdxlP-dep_Trfase_small"/>
</dbReference>
<keyword evidence="5" id="KW-1185">Reference proteome</keyword>
<accession>A0A3D8I6M4</accession>
<sequence length="391" mass="43513">MQNNFEEIFQFIREQYSTPEGFIPLHEPRFIGNEKAYLNQCIDSGFVSSVGEFVNIFEAEIAKFCHIKYAIATTNGTCALHATLHALNINAQCEVLTQPLSFIATSNAIAYTGASPVYIDVDLDTLSLSPRALQKFLQTYGKKCQNHTINKQSGKILKACVPMHTFGHPARIEEIKQICDEWGILLIEDAAESLGSFITSTTRKHTGTIGICGILSFNGNKTITCGGGGAILTQDEALAKRLKHLTTTAKIPHPYEYEHDELGFNYRLPNLNAALCVAQIEQLPTFLADKQSLAKSYEAFFANFEDIEFISARAHTEPNFWLNAIKLPTKALRDRFLEMSNAAGIMTRPIWKLNNQCNMYKSCQSDELCNALALQECIVNLPSSARVRSTP</sequence>
<name>A0A3D8I6M4_9HELI</name>
<evidence type="ECO:0000256" key="3">
    <source>
        <dbReference type="RuleBase" id="RU004508"/>
    </source>
</evidence>
<proteinExistence type="inferred from homology"/>